<name>A0AAD4NUH2_9PLEO</name>
<sequence length="294" mass="32371">MDPEQRDAVLHMIHPLTHFPPAVRAVHILMRGETPGLPERAALAQCLYEALTNFVPLQTIHSDAKRFFEGSLLLFGLILEKAKSMRILSGENLELLCVGMKVYDLRNLITMQPVLSEPVQTKSGLVDAEFHEAFSEQGVLSRMNGDCSKKISTFDLNWDRITKVSGGAKTQVLVCNFDTVRTSPRYVDGGDISKLISPAEYIDLTYLANLCSRNQLSVTPLASLASAPAPVLTLDRYSYLAVYVGLAGYAEASRDLLMFRPASDSEEEAVDISIIRQLLEPILADRKADGTIAS</sequence>
<organism evidence="1 2">
    <name type="scientific">Alternaria panax</name>
    <dbReference type="NCBI Taxonomy" id="48097"/>
    <lineage>
        <taxon>Eukaryota</taxon>
        <taxon>Fungi</taxon>
        <taxon>Dikarya</taxon>
        <taxon>Ascomycota</taxon>
        <taxon>Pezizomycotina</taxon>
        <taxon>Dothideomycetes</taxon>
        <taxon>Pleosporomycetidae</taxon>
        <taxon>Pleosporales</taxon>
        <taxon>Pleosporineae</taxon>
        <taxon>Pleosporaceae</taxon>
        <taxon>Alternaria</taxon>
        <taxon>Alternaria sect. Panax</taxon>
    </lineage>
</organism>
<protein>
    <submittedName>
        <fullName evidence="1">Uncharacterized protein</fullName>
    </submittedName>
</protein>
<keyword evidence="2" id="KW-1185">Reference proteome</keyword>
<comment type="caution">
    <text evidence="1">The sequence shown here is derived from an EMBL/GenBank/DDBJ whole genome shotgun (WGS) entry which is preliminary data.</text>
</comment>
<reference evidence="1" key="1">
    <citation type="submission" date="2021-07" db="EMBL/GenBank/DDBJ databases">
        <title>Genome Resource of American Ginseng Black Spot Pathogen Alternaria panax.</title>
        <authorList>
            <person name="Qiu C."/>
            <person name="Wang W."/>
            <person name="Liu Z."/>
        </authorList>
    </citation>
    <scope>NUCLEOTIDE SEQUENCE</scope>
    <source>
        <strain evidence="1">BNCC115425</strain>
    </source>
</reference>
<evidence type="ECO:0000313" key="2">
    <source>
        <dbReference type="Proteomes" id="UP001199106"/>
    </source>
</evidence>
<dbReference type="EMBL" id="JAANER010000001">
    <property type="protein sequence ID" value="KAG9196251.1"/>
    <property type="molecule type" value="Genomic_DNA"/>
</dbReference>
<proteinExistence type="predicted"/>
<dbReference type="AlphaFoldDB" id="A0AAD4NUH2"/>
<dbReference type="Proteomes" id="UP001199106">
    <property type="component" value="Unassembled WGS sequence"/>
</dbReference>
<evidence type="ECO:0000313" key="1">
    <source>
        <dbReference type="EMBL" id="KAG9196251.1"/>
    </source>
</evidence>
<gene>
    <name evidence="1" type="ORF">G6011_01372</name>
</gene>
<accession>A0AAD4NUH2</accession>